<dbReference type="InterPro" id="IPR013783">
    <property type="entry name" value="Ig-like_fold"/>
</dbReference>
<evidence type="ECO:0000256" key="3">
    <source>
        <dbReference type="SAM" id="Phobius"/>
    </source>
</evidence>
<evidence type="ECO:0000259" key="4">
    <source>
        <dbReference type="PROSITE" id="PS50835"/>
    </source>
</evidence>
<accession>A0A7N6BAJ1</accession>
<evidence type="ECO:0000313" key="5">
    <source>
        <dbReference type="Ensembl" id="ENSATEP00000059730.2"/>
    </source>
</evidence>
<evidence type="ECO:0000313" key="6">
    <source>
        <dbReference type="Proteomes" id="UP000265040"/>
    </source>
</evidence>
<dbReference type="InParanoid" id="A0A7N6BAJ1"/>
<dbReference type="InterPro" id="IPR007110">
    <property type="entry name" value="Ig-like_dom"/>
</dbReference>
<reference evidence="5" key="1">
    <citation type="submission" date="2021-04" db="EMBL/GenBank/DDBJ databases">
        <authorList>
            <consortium name="Wellcome Sanger Institute Data Sharing"/>
        </authorList>
    </citation>
    <scope>NUCLEOTIDE SEQUENCE [LARGE SCALE GENOMIC DNA]</scope>
</reference>
<dbReference type="PANTHER" id="PTHR11481:SF64">
    <property type="entry name" value="FC RECEPTOR-LIKE PROTEIN 4"/>
    <property type="match status" value="1"/>
</dbReference>
<dbReference type="GO" id="GO:0004888">
    <property type="term" value="F:transmembrane signaling receptor activity"/>
    <property type="evidence" value="ECO:0007669"/>
    <property type="project" value="TreeGrafter"/>
</dbReference>
<name>A0A7N6BAJ1_ANATE</name>
<keyword evidence="3" id="KW-1133">Transmembrane helix</keyword>
<dbReference type="InterPro" id="IPR003599">
    <property type="entry name" value="Ig_sub"/>
</dbReference>
<feature type="domain" description="Ig-like" evidence="4">
    <location>
        <begin position="110"/>
        <end position="188"/>
    </location>
</feature>
<dbReference type="Pfam" id="PF13895">
    <property type="entry name" value="Ig_2"/>
    <property type="match status" value="1"/>
</dbReference>
<dbReference type="AlphaFoldDB" id="A0A7N6BAJ1"/>
<evidence type="ECO:0000256" key="1">
    <source>
        <dbReference type="ARBA" id="ARBA00022729"/>
    </source>
</evidence>
<feature type="domain" description="Ig-like" evidence="4">
    <location>
        <begin position="212"/>
        <end position="374"/>
    </location>
</feature>
<reference evidence="5" key="3">
    <citation type="submission" date="2025-09" db="UniProtKB">
        <authorList>
            <consortium name="Ensembl"/>
        </authorList>
    </citation>
    <scope>IDENTIFICATION</scope>
</reference>
<dbReference type="Gene3D" id="2.60.40.10">
    <property type="entry name" value="Immunoglobulins"/>
    <property type="match status" value="4"/>
</dbReference>
<dbReference type="GO" id="GO:0006955">
    <property type="term" value="P:immune response"/>
    <property type="evidence" value="ECO:0007669"/>
    <property type="project" value="TreeGrafter"/>
</dbReference>
<dbReference type="PANTHER" id="PTHR11481">
    <property type="entry name" value="IMMUNOGLOBULIN FC RECEPTOR"/>
    <property type="match status" value="1"/>
</dbReference>
<keyword evidence="2" id="KW-1015">Disulfide bond</keyword>
<dbReference type="SUPFAM" id="SSF48726">
    <property type="entry name" value="Immunoglobulin"/>
    <property type="match status" value="3"/>
</dbReference>
<dbReference type="GO" id="GO:0007166">
    <property type="term" value="P:cell surface receptor signaling pathway"/>
    <property type="evidence" value="ECO:0007669"/>
    <property type="project" value="TreeGrafter"/>
</dbReference>
<dbReference type="InterPro" id="IPR050488">
    <property type="entry name" value="Ig_Fc_receptor"/>
</dbReference>
<proteinExistence type="predicted"/>
<dbReference type="GeneTree" id="ENSGT00940000163711"/>
<dbReference type="PROSITE" id="PS50835">
    <property type="entry name" value="IG_LIKE"/>
    <property type="match status" value="3"/>
</dbReference>
<organism evidence="5 6">
    <name type="scientific">Anabas testudineus</name>
    <name type="common">Climbing perch</name>
    <name type="synonym">Anthias testudineus</name>
    <dbReference type="NCBI Taxonomy" id="64144"/>
    <lineage>
        <taxon>Eukaryota</taxon>
        <taxon>Metazoa</taxon>
        <taxon>Chordata</taxon>
        <taxon>Craniata</taxon>
        <taxon>Vertebrata</taxon>
        <taxon>Euteleostomi</taxon>
        <taxon>Actinopterygii</taxon>
        <taxon>Neopterygii</taxon>
        <taxon>Teleostei</taxon>
        <taxon>Neoteleostei</taxon>
        <taxon>Acanthomorphata</taxon>
        <taxon>Anabantaria</taxon>
        <taxon>Anabantiformes</taxon>
        <taxon>Anabantoidei</taxon>
        <taxon>Anabantidae</taxon>
        <taxon>Anabas</taxon>
    </lineage>
</organism>
<feature type="transmembrane region" description="Helical" evidence="3">
    <location>
        <begin position="393"/>
        <end position="415"/>
    </location>
</feature>
<keyword evidence="3" id="KW-0812">Transmembrane</keyword>
<dbReference type="GO" id="GO:0009897">
    <property type="term" value="C:external side of plasma membrane"/>
    <property type="evidence" value="ECO:0007669"/>
    <property type="project" value="TreeGrafter"/>
</dbReference>
<keyword evidence="6" id="KW-1185">Reference proteome</keyword>
<protein>
    <recommendedName>
        <fullName evidence="4">Ig-like domain-containing protein</fullName>
    </recommendedName>
</protein>
<dbReference type="Ensembl" id="ENSATET00000056655.2">
    <property type="protein sequence ID" value="ENSATEP00000059730.2"/>
    <property type="gene ID" value="ENSATEG00000027025.2"/>
</dbReference>
<reference evidence="5" key="2">
    <citation type="submission" date="2025-08" db="UniProtKB">
        <authorList>
            <consortium name="Ensembl"/>
        </authorList>
    </citation>
    <scope>IDENTIFICATION</scope>
</reference>
<feature type="domain" description="Ig-like" evidence="4">
    <location>
        <begin position="8"/>
        <end position="92"/>
    </location>
</feature>
<dbReference type="Proteomes" id="UP000265040">
    <property type="component" value="Chromosome 18"/>
</dbReference>
<keyword evidence="3" id="KW-0472">Membrane</keyword>
<dbReference type="InterPro" id="IPR036179">
    <property type="entry name" value="Ig-like_dom_sf"/>
</dbReference>
<dbReference type="SMART" id="SM00409">
    <property type="entry name" value="IG"/>
    <property type="match status" value="3"/>
</dbReference>
<sequence>MSTVSIRPTVTLDPNWSLIYTGETITVRCWIQNHERTQWMYEWRPTNLNTYPTQSEYRIDRAAESHSGDYSCRGRGDYLLTEWSRVIKLTVSLGGSVTLNCSVNPSSDKPQSVLSVSPSWLSPGASVTLKCEVEHPSAGWRFYWYKTVPKLSDRLYRYELLPGSDSGTEEDSYMVHGQTHTAGYVCRAGRGEPVFYTEHSKPTFVWSGDFPPSASLTVSPDRVQHFTSDSVSLSCEGNSTEWRVRRFPEDSYLSLCSDWGTMTGSTCNISGLNSSAVYWCESGSGQFSNSVNITGHNDDIILVSPVLPVTEGTSVTLGCKLRRENVVSNVFFYQNDKLIQNDTRVELIISAVLKSDQGFYRCEVQTDSLIRTLTSPQSWMAVKLTSTTENSSFLVSLVVWLVCGILLIFLLLLLCCCRKSKGEMFDFLYLMTVKTVDQRIIF</sequence>
<keyword evidence="1" id="KW-0732">Signal</keyword>
<evidence type="ECO:0000256" key="2">
    <source>
        <dbReference type="ARBA" id="ARBA00023157"/>
    </source>
</evidence>